<proteinExistence type="predicted"/>
<dbReference type="Gene3D" id="2.30.320.10">
    <property type="entry name" value="YwqG-like"/>
    <property type="match status" value="1"/>
</dbReference>
<protein>
    <submittedName>
        <fullName evidence="1">DUF1963 domain-containing protein</fullName>
    </submittedName>
</protein>
<gene>
    <name evidence="1" type="ORF">C7Y47_01370</name>
</gene>
<reference evidence="1 2" key="1">
    <citation type="submission" date="2018-03" db="EMBL/GenBank/DDBJ databases">
        <title>Aerobic endospore-forming bacteria genome sequencing and assembly.</title>
        <authorList>
            <person name="Cavalcante D.A."/>
            <person name="Driks A."/>
            <person name="Putonti C."/>
            <person name="De-Souza M.T."/>
        </authorList>
    </citation>
    <scope>NUCLEOTIDE SEQUENCE [LARGE SCALE GENOMIC DNA]</scope>
    <source>
        <strain evidence="1 2">SDF0037</strain>
    </source>
</reference>
<organism evidence="1 2">
    <name type="scientific">Lysinibacillus sphaericus</name>
    <name type="common">Bacillus sphaericus</name>
    <dbReference type="NCBI Taxonomy" id="1421"/>
    <lineage>
        <taxon>Bacteria</taxon>
        <taxon>Bacillati</taxon>
        <taxon>Bacillota</taxon>
        <taxon>Bacilli</taxon>
        <taxon>Bacillales</taxon>
        <taxon>Bacillaceae</taxon>
        <taxon>Lysinibacillus</taxon>
    </lineage>
</organism>
<dbReference type="RefSeq" id="WP_142507127.1">
    <property type="nucleotide sequence ID" value="NZ_SADV01000001.1"/>
</dbReference>
<comment type="caution">
    <text evidence="1">The sequence shown here is derived from an EMBL/GenBank/DDBJ whole genome shotgun (WGS) entry which is preliminary data.</text>
</comment>
<dbReference type="Proteomes" id="UP000317944">
    <property type="component" value="Unassembled WGS sequence"/>
</dbReference>
<dbReference type="OrthoDB" id="5351532at2"/>
<sequence>MAERIPCKTEDCNATILPSTAVKTGGICMPCHQEQERKKQQAYIEQHRKTVNLFEGLTDYLDILKVMHAPRRQGPLIQYTPYPLSMEQLYISLSDNEAGGMLEYAMELLAINNESEAQDILLSLVCYRNDNISNALPELIERGLFHNPIVFKDAPQEIQEQLLERVKWDEDNRNQLLLVLGWMGNALVIEQFREWQMQPPKWAEQLYVTPETYALDGGWELTPDGEKRDLINHLCYPIRQVEQQNNDLNEVHHARFLEISHSTCPWCNRKLTKLMDVATSHPSLQYLDLQMENLQVITCDLCGGFSTIYIELDNHGVPVWSRYNQEPAYLPDIDDVNSSTEIPLSLVLSHEPQSPYYAAVWTMSQLNSQIGGHPSWVQDPEYPLCPCCERRMRYIGQIDYADFDEYAEGIFYMFVCLKDKITATVYQQS</sequence>
<evidence type="ECO:0000313" key="2">
    <source>
        <dbReference type="Proteomes" id="UP000317944"/>
    </source>
</evidence>
<name>A0A544V0T2_LYSSH</name>
<dbReference type="InterPro" id="IPR035948">
    <property type="entry name" value="YwqG-like_sf"/>
</dbReference>
<dbReference type="SUPFAM" id="SSF103032">
    <property type="entry name" value="Hypothetical protein YwqG"/>
    <property type="match status" value="1"/>
</dbReference>
<dbReference type="AlphaFoldDB" id="A0A544V0T2"/>
<evidence type="ECO:0000313" key="1">
    <source>
        <dbReference type="EMBL" id="TQR39709.1"/>
    </source>
</evidence>
<dbReference type="EMBL" id="SADV01000001">
    <property type="protein sequence ID" value="TQR39709.1"/>
    <property type="molecule type" value="Genomic_DNA"/>
</dbReference>
<accession>A0A544V0T2</accession>